<keyword evidence="3" id="KW-1185">Reference proteome</keyword>
<dbReference type="Proteomes" id="UP001318860">
    <property type="component" value="Unassembled WGS sequence"/>
</dbReference>
<reference evidence="2 3" key="1">
    <citation type="journal article" date="2021" name="Comput. Struct. Biotechnol. J.">
        <title>De novo genome assembly of the potent medicinal plant Rehmannia glutinosa using nanopore technology.</title>
        <authorList>
            <person name="Ma L."/>
            <person name="Dong C."/>
            <person name="Song C."/>
            <person name="Wang X."/>
            <person name="Zheng X."/>
            <person name="Niu Y."/>
            <person name="Chen S."/>
            <person name="Feng W."/>
        </authorList>
    </citation>
    <scope>NUCLEOTIDE SEQUENCE [LARGE SCALE GENOMIC DNA]</scope>
    <source>
        <strain evidence="2">DH-2019</strain>
    </source>
</reference>
<feature type="compositionally biased region" description="Gly residues" evidence="1">
    <location>
        <begin position="25"/>
        <end position="39"/>
    </location>
</feature>
<sequence length="187" mass="21173">MGNQIVIECWLRLSNPNSYGRGYHRGGGSNVSYGRGNGRGQQRRTKEEKMKLLCEHCGFKGHEVTECFKLHGYRDWYKDLKEQRLGQTINMVEGVETSTPRDKVEESSKKSDYPDFASMIRKEVARYLSSQRTSGSDDIHTFCHFADCSGIKTNAQFALSLLSALGKDDWIVDTGASRHICAFPFDC</sequence>
<comment type="caution">
    <text evidence="2">The sequence shown here is derived from an EMBL/GenBank/DDBJ whole genome shotgun (WGS) entry which is preliminary data.</text>
</comment>
<evidence type="ECO:0000256" key="1">
    <source>
        <dbReference type="SAM" id="MobiDB-lite"/>
    </source>
</evidence>
<evidence type="ECO:0000313" key="2">
    <source>
        <dbReference type="EMBL" id="KAK6119397.1"/>
    </source>
</evidence>
<protein>
    <submittedName>
        <fullName evidence="2">Uncharacterized protein</fullName>
    </submittedName>
</protein>
<name>A0ABR0UAR2_REHGL</name>
<organism evidence="2 3">
    <name type="scientific">Rehmannia glutinosa</name>
    <name type="common">Chinese foxglove</name>
    <dbReference type="NCBI Taxonomy" id="99300"/>
    <lineage>
        <taxon>Eukaryota</taxon>
        <taxon>Viridiplantae</taxon>
        <taxon>Streptophyta</taxon>
        <taxon>Embryophyta</taxon>
        <taxon>Tracheophyta</taxon>
        <taxon>Spermatophyta</taxon>
        <taxon>Magnoliopsida</taxon>
        <taxon>eudicotyledons</taxon>
        <taxon>Gunneridae</taxon>
        <taxon>Pentapetalae</taxon>
        <taxon>asterids</taxon>
        <taxon>lamiids</taxon>
        <taxon>Lamiales</taxon>
        <taxon>Orobanchaceae</taxon>
        <taxon>Rehmannieae</taxon>
        <taxon>Rehmannia</taxon>
    </lineage>
</organism>
<feature type="region of interest" description="Disordered" evidence="1">
    <location>
        <begin position="23"/>
        <end position="45"/>
    </location>
</feature>
<accession>A0ABR0UAR2</accession>
<gene>
    <name evidence="2" type="ORF">DH2020_046859</name>
</gene>
<proteinExistence type="predicted"/>
<evidence type="ECO:0000313" key="3">
    <source>
        <dbReference type="Proteomes" id="UP001318860"/>
    </source>
</evidence>
<dbReference type="EMBL" id="JABTTQ020003207">
    <property type="protein sequence ID" value="KAK6119397.1"/>
    <property type="molecule type" value="Genomic_DNA"/>
</dbReference>